<dbReference type="PANTHER" id="PTHR37314:SF4">
    <property type="entry name" value="UPF0700 TRANSMEMBRANE PROTEIN YOAK"/>
    <property type="match status" value="1"/>
</dbReference>
<feature type="transmembrane region" description="Helical" evidence="1">
    <location>
        <begin position="172"/>
        <end position="191"/>
    </location>
</feature>
<dbReference type="Proteomes" id="UP000824169">
    <property type="component" value="Unassembled WGS sequence"/>
</dbReference>
<organism evidence="2 3">
    <name type="scientific">Candidatus Scatomonas pullistercoris</name>
    <dbReference type="NCBI Taxonomy" id="2840920"/>
    <lineage>
        <taxon>Bacteria</taxon>
        <taxon>Bacillati</taxon>
        <taxon>Bacillota</taxon>
        <taxon>Clostridia</taxon>
        <taxon>Lachnospirales</taxon>
        <taxon>Lachnospiraceae</taxon>
        <taxon>Lachnospiraceae incertae sedis</taxon>
        <taxon>Candidatus Scatomonas</taxon>
    </lineage>
</organism>
<dbReference type="InterPro" id="IPR010699">
    <property type="entry name" value="DUF1275"/>
</dbReference>
<keyword evidence="1" id="KW-0472">Membrane</keyword>
<evidence type="ECO:0000256" key="1">
    <source>
        <dbReference type="SAM" id="Phobius"/>
    </source>
</evidence>
<sequence length="239" mass="26152">MGKFQRSTVLIQFTMAVCGGFLGAYALFSRQMVFGSSQTANVIELVSAICGRNLPEMLIHLGALLLYISAVVLATAIEEKTTLDNRYLSLGINAAVILSCAFIPTDIDPVMALYPVFFAAAFQWCSFKGVGPYASSTIFSTNNIRQTFSSLTKYWLEKDPAARGPHAEKARIFGGTLFFFNAGAAAEYLLLQVFSLRSIWFALLPLCAGALLVISENHSRISAEYTSSCKYLHKQEAPQ</sequence>
<keyword evidence="1" id="KW-0812">Transmembrane</keyword>
<comment type="caution">
    <text evidence="2">The sequence shown here is derived from an EMBL/GenBank/DDBJ whole genome shotgun (WGS) entry which is preliminary data.</text>
</comment>
<feature type="transmembrane region" description="Helical" evidence="1">
    <location>
        <begin position="57"/>
        <end position="75"/>
    </location>
</feature>
<reference evidence="2" key="1">
    <citation type="submission" date="2020-10" db="EMBL/GenBank/DDBJ databases">
        <authorList>
            <person name="Gilroy R."/>
        </authorList>
    </citation>
    <scope>NUCLEOTIDE SEQUENCE</scope>
    <source>
        <strain evidence="2">CHK188-20938</strain>
    </source>
</reference>
<evidence type="ECO:0000313" key="2">
    <source>
        <dbReference type="EMBL" id="HIV24832.1"/>
    </source>
</evidence>
<proteinExistence type="predicted"/>
<dbReference type="EMBL" id="DVOO01000011">
    <property type="protein sequence ID" value="HIV24832.1"/>
    <property type="molecule type" value="Genomic_DNA"/>
</dbReference>
<dbReference type="PANTHER" id="PTHR37314">
    <property type="entry name" value="SLR0142 PROTEIN"/>
    <property type="match status" value="1"/>
</dbReference>
<feature type="transmembrane region" description="Helical" evidence="1">
    <location>
        <begin position="9"/>
        <end position="28"/>
    </location>
</feature>
<feature type="transmembrane region" description="Helical" evidence="1">
    <location>
        <begin position="111"/>
        <end position="130"/>
    </location>
</feature>
<gene>
    <name evidence="2" type="ORF">IAB71_03445</name>
</gene>
<dbReference type="AlphaFoldDB" id="A0A9D1P1Y2"/>
<accession>A0A9D1P1Y2</accession>
<reference evidence="2" key="2">
    <citation type="journal article" date="2021" name="PeerJ">
        <title>Extensive microbial diversity within the chicken gut microbiome revealed by metagenomics and culture.</title>
        <authorList>
            <person name="Gilroy R."/>
            <person name="Ravi A."/>
            <person name="Getino M."/>
            <person name="Pursley I."/>
            <person name="Horton D.L."/>
            <person name="Alikhan N.F."/>
            <person name="Baker D."/>
            <person name="Gharbi K."/>
            <person name="Hall N."/>
            <person name="Watson M."/>
            <person name="Adriaenssens E.M."/>
            <person name="Foster-Nyarko E."/>
            <person name="Jarju S."/>
            <person name="Secka A."/>
            <person name="Antonio M."/>
            <person name="Oren A."/>
            <person name="Chaudhuri R.R."/>
            <person name="La Ragione R."/>
            <person name="Hildebrand F."/>
            <person name="Pallen M.J."/>
        </authorList>
    </citation>
    <scope>NUCLEOTIDE SEQUENCE</scope>
    <source>
        <strain evidence="2">CHK188-20938</strain>
    </source>
</reference>
<dbReference type="Pfam" id="PF06912">
    <property type="entry name" value="DUF1275"/>
    <property type="match status" value="1"/>
</dbReference>
<protein>
    <submittedName>
        <fullName evidence="2">DUF1275 domain-containing protein</fullName>
    </submittedName>
</protein>
<keyword evidence="1" id="KW-1133">Transmembrane helix</keyword>
<evidence type="ECO:0000313" key="3">
    <source>
        <dbReference type="Proteomes" id="UP000824169"/>
    </source>
</evidence>
<name>A0A9D1P1Y2_9FIRM</name>
<feature type="transmembrane region" description="Helical" evidence="1">
    <location>
        <begin position="87"/>
        <end position="105"/>
    </location>
</feature>
<feature type="transmembrane region" description="Helical" evidence="1">
    <location>
        <begin position="197"/>
        <end position="214"/>
    </location>
</feature>